<gene>
    <name evidence="2" type="ORF">CBR_g22072</name>
</gene>
<protein>
    <submittedName>
        <fullName evidence="2">Uncharacterized protein</fullName>
    </submittedName>
</protein>
<feature type="compositionally biased region" description="Basic residues" evidence="1">
    <location>
        <begin position="80"/>
        <end position="90"/>
    </location>
</feature>
<dbReference type="AlphaFoldDB" id="A0A388L1Y8"/>
<feature type="compositionally biased region" description="Basic and acidic residues" evidence="1">
    <location>
        <begin position="43"/>
        <end position="64"/>
    </location>
</feature>
<organism evidence="2 3">
    <name type="scientific">Chara braunii</name>
    <name type="common">Braun's stonewort</name>
    <dbReference type="NCBI Taxonomy" id="69332"/>
    <lineage>
        <taxon>Eukaryota</taxon>
        <taxon>Viridiplantae</taxon>
        <taxon>Streptophyta</taxon>
        <taxon>Charophyceae</taxon>
        <taxon>Charales</taxon>
        <taxon>Characeae</taxon>
        <taxon>Chara</taxon>
    </lineage>
</organism>
<proteinExistence type="predicted"/>
<dbReference type="Proteomes" id="UP000265515">
    <property type="component" value="Unassembled WGS sequence"/>
</dbReference>
<reference evidence="2 3" key="1">
    <citation type="journal article" date="2018" name="Cell">
        <title>The Chara Genome: Secondary Complexity and Implications for Plant Terrestrialization.</title>
        <authorList>
            <person name="Nishiyama T."/>
            <person name="Sakayama H."/>
            <person name="Vries J.D."/>
            <person name="Buschmann H."/>
            <person name="Saint-Marcoux D."/>
            <person name="Ullrich K.K."/>
            <person name="Haas F.B."/>
            <person name="Vanderstraeten L."/>
            <person name="Becker D."/>
            <person name="Lang D."/>
            <person name="Vosolsobe S."/>
            <person name="Rombauts S."/>
            <person name="Wilhelmsson P.K.I."/>
            <person name="Janitza P."/>
            <person name="Kern R."/>
            <person name="Heyl A."/>
            <person name="Rumpler F."/>
            <person name="Villalobos L.I.A.C."/>
            <person name="Clay J.M."/>
            <person name="Skokan R."/>
            <person name="Toyoda A."/>
            <person name="Suzuki Y."/>
            <person name="Kagoshima H."/>
            <person name="Schijlen E."/>
            <person name="Tajeshwar N."/>
            <person name="Catarino B."/>
            <person name="Hetherington A.J."/>
            <person name="Saltykova A."/>
            <person name="Bonnot C."/>
            <person name="Breuninger H."/>
            <person name="Symeonidi A."/>
            <person name="Radhakrishnan G.V."/>
            <person name="Van Nieuwerburgh F."/>
            <person name="Deforce D."/>
            <person name="Chang C."/>
            <person name="Karol K.G."/>
            <person name="Hedrich R."/>
            <person name="Ulvskov P."/>
            <person name="Glockner G."/>
            <person name="Delwiche C.F."/>
            <person name="Petrasek J."/>
            <person name="Van de Peer Y."/>
            <person name="Friml J."/>
            <person name="Beilby M."/>
            <person name="Dolan L."/>
            <person name="Kohara Y."/>
            <person name="Sugano S."/>
            <person name="Fujiyama A."/>
            <person name="Delaux P.-M."/>
            <person name="Quint M."/>
            <person name="TheiBen G."/>
            <person name="Hagemann M."/>
            <person name="Harholt J."/>
            <person name="Dunand C."/>
            <person name="Zachgo S."/>
            <person name="Langdale J."/>
            <person name="Maumus F."/>
            <person name="Straeten D.V.D."/>
            <person name="Gould S.B."/>
            <person name="Rensing S.A."/>
        </authorList>
    </citation>
    <scope>NUCLEOTIDE SEQUENCE [LARGE SCALE GENOMIC DNA]</scope>
    <source>
        <strain evidence="2 3">S276</strain>
    </source>
</reference>
<feature type="region of interest" description="Disordered" evidence="1">
    <location>
        <begin position="43"/>
        <end position="106"/>
    </location>
</feature>
<dbReference type="Gramene" id="GBG76325">
    <property type="protein sequence ID" value="GBG76325"/>
    <property type="gene ID" value="CBR_g22072"/>
</dbReference>
<name>A0A388L1Y8_CHABU</name>
<keyword evidence="3" id="KW-1185">Reference proteome</keyword>
<evidence type="ECO:0000313" key="2">
    <source>
        <dbReference type="EMBL" id="GBG76325.1"/>
    </source>
</evidence>
<feature type="region of interest" description="Disordered" evidence="1">
    <location>
        <begin position="252"/>
        <end position="289"/>
    </location>
</feature>
<comment type="caution">
    <text evidence="2">The sequence shown here is derived from an EMBL/GenBank/DDBJ whole genome shotgun (WGS) entry which is preliminary data.</text>
</comment>
<evidence type="ECO:0000313" key="3">
    <source>
        <dbReference type="Proteomes" id="UP000265515"/>
    </source>
</evidence>
<dbReference type="EMBL" id="BFEA01000242">
    <property type="protein sequence ID" value="GBG76325.1"/>
    <property type="molecule type" value="Genomic_DNA"/>
</dbReference>
<accession>A0A388L1Y8</accession>
<sequence>MKAWVTSTLGDSLKIITQKLEEVDSKAKLAAAERMKLLKLREEKVSLDKEKGDGSSSEERKWGGDRIAMVTTPKENVVKTRTRGSAKGRPKRIELSSDDDGAAGGVKQDLSVKMENSSQLSEVKKPLEVLVHGLADQKGKQPVRAEDPTMQATAQATAAAAAAAAEAVEAVEAADNMEDVDIVQNDHVDEDDEEADEGGLASYMKMRQIFYNSLHYTRVIELCKQNEIPYFRKEMGAWELARLDLQEYAGQLKSDMSGKGGEPSRRRNGRNSDNDDEGSAAGDGPIGGN</sequence>
<feature type="compositionally biased region" description="Basic and acidic residues" evidence="1">
    <location>
        <begin position="262"/>
        <end position="273"/>
    </location>
</feature>
<evidence type="ECO:0000256" key="1">
    <source>
        <dbReference type="SAM" id="MobiDB-lite"/>
    </source>
</evidence>